<feature type="transmembrane region" description="Helical" evidence="1">
    <location>
        <begin position="12"/>
        <end position="34"/>
    </location>
</feature>
<dbReference type="RefSeq" id="WP_323439661.1">
    <property type="nucleotide sequence ID" value="NZ_JAYFUH010000252.1"/>
</dbReference>
<evidence type="ECO:0000313" key="3">
    <source>
        <dbReference type="Proteomes" id="UP001301653"/>
    </source>
</evidence>
<keyword evidence="1" id="KW-0472">Membrane</keyword>
<name>A0ABU5V7W4_9GAMM</name>
<sequence length="91" mass="10072">MEPSAGVQVYHWVVWLAGVGIFAAVTLAVIVAIVRARRRPAELHSAAERLQREAALQPEADARLRALSQLKERGQIGEAEYEKQRAELLKG</sequence>
<keyword evidence="3" id="KW-1185">Reference proteome</keyword>
<keyword evidence="1" id="KW-0812">Transmembrane</keyword>
<evidence type="ECO:0000313" key="2">
    <source>
        <dbReference type="EMBL" id="MEA5669446.1"/>
    </source>
</evidence>
<dbReference type="Proteomes" id="UP001301653">
    <property type="component" value="Unassembled WGS sequence"/>
</dbReference>
<proteinExistence type="predicted"/>
<dbReference type="EMBL" id="JAYFUH010000252">
    <property type="protein sequence ID" value="MEA5669446.1"/>
    <property type="molecule type" value="Genomic_DNA"/>
</dbReference>
<organism evidence="2 3">
    <name type="scientific">Stenotrophomonas capsici</name>
    <dbReference type="NCBI Taxonomy" id="3110230"/>
    <lineage>
        <taxon>Bacteria</taxon>
        <taxon>Pseudomonadati</taxon>
        <taxon>Pseudomonadota</taxon>
        <taxon>Gammaproteobacteria</taxon>
        <taxon>Lysobacterales</taxon>
        <taxon>Lysobacteraceae</taxon>
        <taxon>Stenotrophomonas</taxon>
    </lineage>
</organism>
<accession>A0ABU5V7W4</accession>
<protein>
    <submittedName>
        <fullName evidence="2">SHOCT domain-containing protein</fullName>
    </submittedName>
</protein>
<comment type="caution">
    <text evidence="2">The sequence shown here is derived from an EMBL/GenBank/DDBJ whole genome shotgun (WGS) entry which is preliminary data.</text>
</comment>
<gene>
    <name evidence="2" type="ORF">VA603_18080</name>
</gene>
<reference evidence="2 3" key="1">
    <citation type="submission" date="2023-12" db="EMBL/GenBank/DDBJ databases">
        <title>Stenotrophomonas guangdongensis sp. nov., isolated from wilted pepper plants (Capsicum annuum).</title>
        <authorList>
            <person name="Qiu M."/>
            <person name="Li Y."/>
            <person name="Liu Q."/>
            <person name="Zhang X."/>
            <person name="Huang Y."/>
            <person name="Guo R."/>
            <person name="Hu M."/>
            <person name="Zhou J."/>
            <person name="Zhou X."/>
        </authorList>
    </citation>
    <scope>NUCLEOTIDE SEQUENCE [LARGE SCALE GENOMIC DNA]</scope>
    <source>
        <strain evidence="2 3">MH1</strain>
    </source>
</reference>
<evidence type="ECO:0000256" key="1">
    <source>
        <dbReference type="SAM" id="Phobius"/>
    </source>
</evidence>
<keyword evidence="1" id="KW-1133">Transmembrane helix</keyword>